<dbReference type="InterPro" id="IPR005366">
    <property type="entry name" value="EMC8/9"/>
</dbReference>
<evidence type="ECO:0008006" key="2">
    <source>
        <dbReference type="Google" id="ProtNLM"/>
    </source>
</evidence>
<dbReference type="EMBL" id="HBHJ01027908">
    <property type="protein sequence ID" value="CAD9707495.1"/>
    <property type="molecule type" value="Transcribed_RNA"/>
</dbReference>
<accession>A0A7S2WTW0</accession>
<protein>
    <recommendedName>
        <fullName evidence="2">MPN domain-containing protein</fullName>
    </recommendedName>
</protein>
<name>A0A7S2WTW0_9STRA</name>
<dbReference type="PANTHER" id="PTHR12941:SF10">
    <property type="entry name" value="ER MEMBRANE PROTEIN COMPLEX SUBUNIT 8_9 HOMOLOG"/>
    <property type="match status" value="1"/>
</dbReference>
<dbReference type="CDD" id="cd08060">
    <property type="entry name" value="MPN_UPF0172"/>
    <property type="match status" value="1"/>
</dbReference>
<sequence>MAAETEGKGPWCDWAAEAYAKVVLHAVKHPHCGVSGFLLGSVEDGGRRVLVADAVPLFHSHPLAPGLEAAAQLVTAAGGKIVGFYESNASASTKGTYSLVGERAMQTIEAECAGAVLVCLVSERLAQPKDHALQVLRRGGGRWDVKLRARDADSQDVTMPLALQLCREAVSLGLHEKLVDFDDHLEDVSKNPLNPAVAGDLGQLVATQQKAAA</sequence>
<proteinExistence type="predicted"/>
<dbReference type="AlphaFoldDB" id="A0A7S2WTW0"/>
<dbReference type="GO" id="GO:0072546">
    <property type="term" value="C:EMC complex"/>
    <property type="evidence" value="ECO:0007669"/>
    <property type="project" value="InterPro"/>
</dbReference>
<dbReference type="PANTHER" id="PTHR12941">
    <property type="entry name" value="ER MEMBRANE PROTEIN COMPLEX"/>
    <property type="match status" value="1"/>
</dbReference>
<organism evidence="1">
    <name type="scientific">Rhizochromulina marina</name>
    <dbReference type="NCBI Taxonomy" id="1034831"/>
    <lineage>
        <taxon>Eukaryota</taxon>
        <taxon>Sar</taxon>
        <taxon>Stramenopiles</taxon>
        <taxon>Ochrophyta</taxon>
        <taxon>Dictyochophyceae</taxon>
        <taxon>Rhizochromulinales</taxon>
        <taxon>Rhizochromulina</taxon>
    </lineage>
</organism>
<dbReference type="Pfam" id="PF03665">
    <property type="entry name" value="UPF0172"/>
    <property type="match status" value="1"/>
</dbReference>
<gene>
    <name evidence="1" type="ORF">RMAR1173_LOCUS18486</name>
</gene>
<evidence type="ECO:0000313" key="1">
    <source>
        <dbReference type="EMBL" id="CAD9707495.1"/>
    </source>
</evidence>
<reference evidence="1" key="1">
    <citation type="submission" date="2021-01" db="EMBL/GenBank/DDBJ databases">
        <authorList>
            <person name="Corre E."/>
            <person name="Pelletier E."/>
            <person name="Niang G."/>
            <person name="Scheremetjew M."/>
            <person name="Finn R."/>
            <person name="Kale V."/>
            <person name="Holt S."/>
            <person name="Cochrane G."/>
            <person name="Meng A."/>
            <person name="Brown T."/>
            <person name="Cohen L."/>
        </authorList>
    </citation>
    <scope>NUCLEOTIDE SEQUENCE</scope>
    <source>
        <strain evidence="1">CCMP1243</strain>
    </source>
</reference>